<reference evidence="1" key="1">
    <citation type="submission" date="2021-11" db="EMBL/GenBank/DDBJ databases">
        <title>Purpureocillium_takamizusanense_genome.</title>
        <authorList>
            <person name="Nguyen N.-H."/>
        </authorList>
    </citation>
    <scope>NUCLEOTIDE SEQUENCE</scope>
    <source>
        <strain evidence="1">PT3</strain>
    </source>
</reference>
<dbReference type="Proteomes" id="UP000829364">
    <property type="component" value="Chromosome 3"/>
</dbReference>
<name>A0A9Q8QEY0_9HYPO</name>
<dbReference type="Pfam" id="PF12224">
    <property type="entry name" value="Amidoligase_2"/>
    <property type="match status" value="1"/>
</dbReference>
<proteinExistence type="predicted"/>
<dbReference type="GeneID" id="72066253"/>
<protein>
    <recommendedName>
        <fullName evidence="3">Amidoligase enzyme</fullName>
    </recommendedName>
</protein>
<dbReference type="InterPro" id="IPR022025">
    <property type="entry name" value="Amidoligase_2"/>
</dbReference>
<dbReference type="EMBL" id="CP086356">
    <property type="protein sequence ID" value="UNI17997.1"/>
    <property type="molecule type" value="Genomic_DNA"/>
</dbReference>
<dbReference type="AlphaFoldDB" id="A0A9Q8QEY0"/>
<dbReference type="KEGG" id="ptkz:JDV02_004298"/>
<dbReference type="RefSeq" id="XP_047841478.1">
    <property type="nucleotide sequence ID" value="XM_047985501.1"/>
</dbReference>
<evidence type="ECO:0008006" key="3">
    <source>
        <dbReference type="Google" id="ProtNLM"/>
    </source>
</evidence>
<dbReference type="PANTHER" id="PTHR36847:SF1">
    <property type="entry name" value="AMIDOLIGASE ENZYME"/>
    <property type="match status" value="1"/>
</dbReference>
<accession>A0A9Q8QEY0</accession>
<sequence length="416" mass="45733">MSRCRIGIELEFMVAFHDHESGAKRVKPKDDRWPDSSNAFVGTNDIYGNKACQKAISAVLAGIGLPTARMGDTDAMPDDPDHADRPDRVVPVRGKRELRIWNPVSASGSVKEEQFNYWFVTHEASIVSVVNERSITVPAGYRWYSTEITSPILSDQQELDGGLPTLRKALAGVQNEVKIWLNSECGLHVHISPPDAELDIVVARRLTALIFLLERPLLLRVCHSGRSNAAHARLISSDSDIAKNPVPSAGLCATYLYEVVELRRTLHGSKSRCPDEIHTFQAVCAILSAPDCKSLAERLRVPKVGGGGGGKCALALSKFGTAEFRYPEASFDVDYVSSWVNVVRRIFAIASGPDAEYAAKLCEIYELATRDVRMGWINFAKAIGLGDEASVFKKRISRYGADLKDLDQPTVLPRAN</sequence>
<organism evidence="1 2">
    <name type="scientific">Purpureocillium takamizusanense</name>
    <dbReference type="NCBI Taxonomy" id="2060973"/>
    <lineage>
        <taxon>Eukaryota</taxon>
        <taxon>Fungi</taxon>
        <taxon>Dikarya</taxon>
        <taxon>Ascomycota</taxon>
        <taxon>Pezizomycotina</taxon>
        <taxon>Sordariomycetes</taxon>
        <taxon>Hypocreomycetidae</taxon>
        <taxon>Hypocreales</taxon>
        <taxon>Ophiocordycipitaceae</taxon>
        <taxon>Purpureocillium</taxon>
    </lineage>
</organism>
<dbReference type="PANTHER" id="PTHR36847">
    <property type="entry name" value="AMIDOLIGASE ENZYME"/>
    <property type="match status" value="1"/>
</dbReference>
<dbReference type="OrthoDB" id="4940520at2759"/>
<evidence type="ECO:0000313" key="1">
    <source>
        <dbReference type="EMBL" id="UNI17997.1"/>
    </source>
</evidence>
<evidence type="ECO:0000313" key="2">
    <source>
        <dbReference type="Proteomes" id="UP000829364"/>
    </source>
</evidence>
<gene>
    <name evidence="1" type="ORF">JDV02_004298</name>
</gene>
<keyword evidence="2" id="KW-1185">Reference proteome</keyword>